<protein>
    <recommendedName>
        <fullName evidence="4">DUF3575 domain-containing protein</fullName>
    </recommendedName>
</protein>
<dbReference type="STRING" id="322095.HMPREF3185_01942"/>
<dbReference type="EMBL" id="LSDK01000136">
    <property type="protein sequence ID" value="KXB73521.1"/>
    <property type="molecule type" value="Genomic_DNA"/>
</dbReference>
<dbReference type="Proteomes" id="UP000070224">
    <property type="component" value="Unassembled WGS sequence"/>
</dbReference>
<dbReference type="OrthoDB" id="1007128at2"/>
<accession>A0A134B0R8</accession>
<name>A0A134B0R8_9PORP</name>
<gene>
    <name evidence="2" type="ORF">HMPREF3185_01942</name>
</gene>
<feature type="chain" id="PRO_5007461834" description="DUF3575 domain-containing protein" evidence="1">
    <location>
        <begin position="27"/>
        <end position="255"/>
    </location>
</feature>
<keyword evidence="3" id="KW-1185">Reference proteome</keyword>
<dbReference type="Pfam" id="PF16412">
    <property type="entry name" value="DUF5020"/>
    <property type="match status" value="1"/>
</dbReference>
<evidence type="ECO:0000256" key="1">
    <source>
        <dbReference type="SAM" id="SignalP"/>
    </source>
</evidence>
<reference evidence="3" key="1">
    <citation type="submission" date="2016-01" db="EMBL/GenBank/DDBJ databases">
        <authorList>
            <person name="Mitreva M."/>
            <person name="Pepin K.H."/>
            <person name="Mihindukulasuriya K.A."/>
            <person name="Fulton R."/>
            <person name="Fronick C."/>
            <person name="O'Laughlin M."/>
            <person name="Miner T."/>
            <person name="Herter B."/>
            <person name="Rosa B.A."/>
            <person name="Cordes M."/>
            <person name="Tomlinson C."/>
            <person name="Wollam A."/>
            <person name="Palsikar V.B."/>
            <person name="Mardis E.R."/>
            <person name="Wilson R.K."/>
        </authorList>
    </citation>
    <scope>NUCLEOTIDE SEQUENCE [LARGE SCALE GENOMIC DNA]</scope>
    <source>
        <strain evidence="3">KA00683</strain>
    </source>
</reference>
<evidence type="ECO:0000313" key="3">
    <source>
        <dbReference type="Proteomes" id="UP000070224"/>
    </source>
</evidence>
<dbReference type="AlphaFoldDB" id="A0A134B0R8"/>
<dbReference type="PATRIC" id="fig|322095.3.peg.1917"/>
<comment type="caution">
    <text evidence="2">The sequence shown here is derived from an EMBL/GenBank/DDBJ whole genome shotgun (WGS) entry which is preliminary data.</text>
</comment>
<feature type="signal peptide" evidence="1">
    <location>
        <begin position="1"/>
        <end position="26"/>
    </location>
</feature>
<organism evidence="2 3">
    <name type="scientific">Porphyromonas somerae</name>
    <dbReference type="NCBI Taxonomy" id="322095"/>
    <lineage>
        <taxon>Bacteria</taxon>
        <taxon>Pseudomonadati</taxon>
        <taxon>Bacteroidota</taxon>
        <taxon>Bacteroidia</taxon>
        <taxon>Bacteroidales</taxon>
        <taxon>Porphyromonadaceae</taxon>
        <taxon>Porphyromonas</taxon>
    </lineage>
</organism>
<proteinExistence type="predicted"/>
<evidence type="ECO:0008006" key="4">
    <source>
        <dbReference type="Google" id="ProtNLM"/>
    </source>
</evidence>
<evidence type="ECO:0000313" key="2">
    <source>
        <dbReference type="EMBL" id="KXB73521.1"/>
    </source>
</evidence>
<dbReference type="RefSeq" id="WP_060936002.1">
    <property type="nucleotide sequence ID" value="NZ_KQ960465.1"/>
</dbReference>
<keyword evidence="1" id="KW-0732">Signal</keyword>
<sequence length="255" mass="29063">MKQSLRLGLRALVLTSLSLLAVPAMGQNIQLHYDLGRDLYPKVQADRPRMTMTVEQQSLDRFGDTFYFVDMSFLQQGAVSANWKFMRNLRFWQGPLSWHVRYDGGLRFINANAPEPVGSRAISLNDAFMTGVTYTYLSPERRTMLSLTPLYKYIRGIAQPHNYELCGVWKFAPGDGLITATGFFSWWHQKDPRIGWGTDFKFMSQPQVWCNLNKIPGVAPDFNLSVGSEVRISKNVDAPQWLVAPTLALKWSFGK</sequence>